<dbReference type="EMBL" id="RBNL01002921">
    <property type="protein sequence ID" value="RML62330.1"/>
    <property type="molecule type" value="Genomic_DNA"/>
</dbReference>
<evidence type="ECO:0000313" key="1">
    <source>
        <dbReference type="EMBL" id="RML62330.1"/>
    </source>
</evidence>
<accession>A0A3M2XEX3</accession>
<dbReference type="AlphaFoldDB" id="A0A3M2XEX3"/>
<organism evidence="1 2">
    <name type="scientific">Pseudomonas syringae pv. maculicola</name>
    <dbReference type="NCBI Taxonomy" id="59511"/>
    <lineage>
        <taxon>Bacteria</taxon>
        <taxon>Pseudomonadati</taxon>
        <taxon>Pseudomonadota</taxon>
        <taxon>Gammaproteobacteria</taxon>
        <taxon>Pseudomonadales</taxon>
        <taxon>Pseudomonadaceae</taxon>
        <taxon>Pseudomonas</taxon>
    </lineage>
</organism>
<sequence>MMNTPVNPAVFSAENATTKEKIRAFLVSELAEWSIDPDNVYINGVNDPE</sequence>
<proteinExistence type="predicted"/>
<comment type="caution">
    <text evidence="1">The sequence shown here is derived from an EMBL/GenBank/DDBJ whole genome shotgun (WGS) entry which is preliminary data.</text>
</comment>
<dbReference type="Proteomes" id="UP000282378">
    <property type="component" value="Unassembled WGS sequence"/>
</dbReference>
<name>A0A3M2XEX3_PSEYM</name>
<evidence type="ECO:0000313" key="2">
    <source>
        <dbReference type="Proteomes" id="UP000282378"/>
    </source>
</evidence>
<protein>
    <submittedName>
        <fullName evidence="1">Uncharacterized protein</fullName>
    </submittedName>
</protein>
<reference evidence="1 2" key="1">
    <citation type="submission" date="2018-08" db="EMBL/GenBank/DDBJ databases">
        <title>Recombination of ecologically and evolutionarily significant loci maintains genetic cohesion in the Pseudomonas syringae species complex.</title>
        <authorList>
            <person name="Dillon M."/>
            <person name="Thakur S."/>
            <person name="Almeida R.N.D."/>
            <person name="Weir B.S."/>
            <person name="Guttman D.S."/>
        </authorList>
    </citation>
    <scope>NUCLEOTIDE SEQUENCE [LARGE SCALE GENOMIC DNA]</scope>
    <source>
        <strain evidence="1 2">88_10</strain>
    </source>
</reference>
<feature type="non-terminal residue" evidence="1">
    <location>
        <position position="49"/>
    </location>
</feature>
<gene>
    <name evidence="1" type="ORF">APX70_04155</name>
</gene>